<accession>A0A8D8TGR8</accession>
<dbReference type="EMBL" id="HBUF01286285">
    <property type="protein sequence ID" value="CAG6688343.1"/>
    <property type="molecule type" value="Transcribed_RNA"/>
</dbReference>
<reference evidence="1" key="1">
    <citation type="submission" date="2021-05" db="EMBL/GenBank/DDBJ databases">
        <authorList>
            <person name="Alioto T."/>
            <person name="Alioto T."/>
            <person name="Gomez Garrido J."/>
        </authorList>
    </citation>
    <scope>NUCLEOTIDE SEQUENCE</scope>
</reference>
<sequence>MILCHAHGLGVFPSGFLNGELIVSEDIFLFEHQQGETSSMLSDGRELDERFGRKHHAGVDVDGEGQFTVEVHVVQPPVVRPIIIFHTPLNEYILQLLPHPTRCHE</sequence>
<proteinExistence type="predicted"/>
<evidence type="ECO:0000313" key="1">
    <source>
        <dbReference type="EMBL" id="CAG6688341.1"/>
    </source>
</evidence>
<protein>
    <submittedName>
        <fullName evidence="1">Uncharacterized protein</fullName>
    </submittedName>
</protein>
<dbReference type="EMBL" id="HBUF01286284">
    <property type="protein sequence ID" value="CAG6688341.1"/>
    <property type="molecule type" value="Transcribed_RNA"/>
</dbReference>
<organism evidence="1">
    <name type="scientific">Cacopsylla melanoneura</name>
    <dbReference type="NCBI Taxonomy" id="428564"/>
    <lineage>
        <taxon>Eukaryota</taxon>
        <taxon>Metazoa</taxon>
        <taxon>Ecdysozoa</taxon>
        <taxon>Arthropoda</taxon>
        <taxon>Hexapoda</taxon>
        <taxon>Insecta</taxon>
        <taxon>Pterygota</taxon>
        <taxon>Neoptera</taxon>
        <taxon>Paraneoptera</taxon>
        <taxon>Hemiptera</taxon>
        <taxon>Sternorrhyncha</taxon>
        <taxon>Psylloidea</taxon>
        <taxon>Psyllidae</taxon>
        <taxon>Psyllinae</taxon>
        <taxon>Cacopsylla</taxon>
    </lineage>
</organism>
<dbReference type="EMBL" id="HBUF01286286">
    <property type="protein sequence ID" value="CAG6688345.1"/>
    <property type="molecule type" value="Transcribed_RNA"/>
</dbReference>
<name>A0A8D8TGR8_9HEMI</name>
<dbReference type="AlphaFoldDB" id="A0A8D8TGR8"/>